<sequence>MRFELQQLARAIRAAREELRVKKLKLRKTKIPINLEYEQGEVVTFQLTRQYSLTEIIMENMTIEEVARQGPRSSDHSDTEVFQKNFIREYRKSQRVYVEEVARQGPATSGTPDTEVFQKNFIREYRKSQRVYVEEVARQGPATSGAPDTEVFRKNFNREYLQSQECSPLKFRPLYQEHMNIEEVAPRGP</sequence>
<organism evidence="1 2">
    <name type="scientific">Melipona quadrifasciata</name>
    <dbReference type="NCBI Taxonomy" id="166423"/>
    <lineage>
        <taxon>Eukaryota</taxon>
        <taxon>Metazoa</taxon>
        <taxon>Ecdysozoa</taxon>
        <taxon>Arthropoda</taxon>
        <taxon>Hexapoda</taxon>
        <taxon>Insecta</taxon>
        <taxon>Pterygota</taxon>
        <taxon>Neoptera</taxon>
        <taxon>Endopterygota</taxon>
        <taxon>Hymenoptera</taxon>
        <taxon>Apocrita</taxon>
        <taxon>Aculeata</taxon>
        <taxon>Apoidea</taxon>
        <taxon>Anthophila</taxon>
        <taxon>Apidae</taxon>
        <taxon>Melipona</taxon>
    </lineage>
</organism>
<protein>
    <submittedName>
        <fullName evidence="1">Uncharacterized protein</fullName>
    </submittedName>
</protein>
<dbReference type="EMBL" id="KQ435687">
    <property type="protein sequence ID" value="KOX81354.1"/>
    <property type="molecule type" value="Genomic_DNA"/>
</dbReference>
<dbReference type="Proteomes" id="UP000053105">
    <property type="component" value="Unassembled WGS sequence"/>
</dbReference>
<evidence type="ECO:0000313" key="2">
    <source>
        <dbReference type="Proteomes" id="UP000053105"/>
    </source>
</evidence>
<evidence type="ECO:0000313" key="1">
    <source>
        <dbReference type="EMBL" id="KOX81354.1"/>
    </source>
</evidence>
<keyword evidence="2" id="KW-1185">Reference proteome</keyword>
<dbReference type="AlphaFoldDB" id="A0A0N0BL07"/>
<name>A0A0N0BL07_9HYME</name>
<gene>
    <name evidence="1" type="ORF">WN51_10687</name>
</gene>
<accession>A0A0N0BL07</accession>
<proteinExistence type="predicted"/>
<reference evidence="1 2" key="1">
    <citation type="submission" date="2015-07" db="EMBL/GenBank/DDBJ databases">
        <title>The genome of Melipona quadrifasciata.</title>
        <authorList>
            <person name="Pan H."/>
            <person name="Kapheim K."/>
        </authorList>
    </citation>
    <scope>NUCLEOTIDE SEQUENCE [LARGE SCALE GENOMIC DNA]</scope>
    <source>
        <strain evidence="1">0111107301</strain>
        <tissue evidence="1">Whole body</tissue>
    </source>
</reference>